<keyword evidence="7" id="KW-1185">Reference proteome</keyword>
<keyword evidence="4" id="KW-0812">Transmembrane</keyword>
<evidence type="ECO:0000259" key="5">
    <source>
        <dbReference type="Pfam" id="PF07730"/>
    </source>
</evidence>
<dbReference type="Proteomes" id="UP000298468">
    <property type="component" value="Unassembled WGS sequence"/>
</dbReference>
<dbReference type="Gene3D" id="3.30.565.10">
    <property type="entry name" value="Histidine kinase-like ATPase, C-terminal domain"/>
    <property type="match status" value="1"/>
</dbReference>
<dbReference type="Gene3D" id="1.20.5.1930">
    <property type="match status" value="1"/>
</dbReference>
<keyword evidence="1" id="KW-0808">Transferase</keyword>
<organism evidence="6 7">
    <name type="scientific">Cryobacterium lactosi</name>
    <dbReference type="NCBI Taxonomy" id="1259202"/>
    <lineage>
        <taxon>Bacteria</taxon>
        <taxon>Bacillati</taxon>
        <taxon>Actinomycetota</taxon>
        <taxon>Actinomycetes</taxon>
        <taxon>Micrococcales</taxon>
        <taxon>Microbacteriaceae</taxon>
        <taxon>Cryobacterium</taxon>
    </lineage>
</organism>
<dbReference type="InterPro" id="IPR036890">
    <property type="entry name" value="HATPase_C_sf"/>
</dbReference>
<dbReference type="PANTHER" id="PTHR24421:SF63">
    <property type="entry name" value="SENSOR HISTIDINE KINASE DESK"/>
    <property type="match status" value="1"/>
</dbReference>
<evidence type="ECO:0000256" key="3">
    <source>
        <dbReference type="ARBA" id="ARBA00023012"/>
    </source>
</evidence>
<evidence type="ECO:0000256" key="2">
    <source>
        <dbReference type="ARBA" id="ARBA00022777"/>
    </source>
</evidence>
<feature type="transmembrane region" description="Helical" evidence="4">
    <location>
        <begin position="100"/>
        <end position="119"/>
    </location>
</feature>
<comment type="caution">
    <text evidence="6">The sequence shown here is derived from an EMBL/GenBank/DDBJ whole genome shotgun (WGS) entry which is preliminary data.</text>
</comment>
<evidence type="ECO:0000313" key="7">
    <source>
        <dbReference type="Proteomes" id="UP000298468"/>
    </source>
</evidence>
<keyword evidence="4" id="KW-1133">Transmembrane helix</keyword>
<feature type="transmembrane region" description="Helical" evidence="4">
    <location>
        <begin position="5"/>
        <end position="22"/>
    </location>
</feature>
<reference evidence="6 7" key="1">
    <citation type="submission" date="2019-03" db="EMBL/GenBank/DDBJ databases">
        <title>Genomics of glacier-inhabiting Cryobacterium strains.</title>
        <authorList>
            <person name="Liu Q."/>
            <person name="Xin Y.-H."/>
        </authorList>
    </citation>
    <scope>NUCLEOTIDE SEQUENCE [LARGE SCALE GENOMIC DNA]</scope>
    <source>
        <strain evidence="6 7">Sr59</strain>
    </source>
</reference>
<dbReference type="PANTHER" id="PTHR24421">
    <property type="entry name" value="NITRATE/NITRITE SENSOR PROTEIN NARX-RELATED"/>
    <property type="match status" value="1"/>
</dbReference>
<dbReference type="GO" id="GO:0016020">
    <property type="term" value="C:membrane"/>
    <property type="evidence" value="ECO:0007669"/>
    <property type="project" value="InterPro"/>
</dbReference>
<keyword evidence="2 6" id="KW-0418">Kinase</keyword>
<evidence type="ECO:0000313" key="6">
    <source>
        <dbReference type="EMBL" id="TFD92074.1"/>
    </source>
</evidence>
<keyword evidence="4" id="KW-0472">Membrane</keyword>
<dbReference type="GO" id="GO:0000155">
    <property type="term" value="F:phosphorelay sensor kinase activity"/>
    <property type="evidence" value="ECO:0007669"/>
    <property type="project" value="InterPro"/>
</dbReference>
<gene>
    <name evidence="6" type="ORF">E3T61_07110</name>
</gene>
<feature type="domain" description="Signal transduction histidine kinase subgroup 3 dimerisation and phosphoacceptor" evidence="5">
    <location>
        <begin position="173"/>
        <end position="231"/>
    </location>
</feature>
<proteinExistence type="predicted"/>
<dbReference type="OrthoDB" id="5241784at2"/>
<dbReference type="GO" id="GO:0046983">
    <property type="term" value="F:protein dimerization activity"/>
    <property type="evidence" value="ECO:0007669"/>
    <property type="project" value="InterPro"/>
</dbReference>
<dbReference type="InterPro" id="IPR011712">
    <property type="entry name" value="Sig_transdc_His_kin_sub3_dim/P"/>
</dbReference>
<protein>
    <submittedName>
        <fullName evidence="6">Sensor histidine kinase</fullName>
    </submittedName>
</protein>
<evidence type="ECO:0000256" key="4">
    <source>
        <dbReference type="SAM" id="Phobius"/>
    </source>
</evidence>
<dbReference type="InterPro" id="IPR050482">
    <property type="entry name" value="Sensor_HK_TwoCompSys"/>
</dbReference>
<feature type="transmembrane region" description="Helical" evidence="4">
    <location>
        <begin position="52"/>
        <end position="70"/>
    </location>
</feature>
<dbReference type="Pfam" id="PF07730">
    <property type="entry name" value="HisKA_3"/>
    <property type="match status" value="1"/>
</dbReference>
<name>A0A4R9BW47_9MICO</name>
<accession>A0A4R9BW47</accession>
<dbReference type="AlphaFoldDB" id="A0A4R9BW47"/>
<evidence type="ECO:0000256" key="1">
    <source>
        <dbReference type="ARBA" id="ARBA00022679"/>
    </source>
</evidence>
<keyword evidence="3" id="KW-0902">Two-component regulatory system</keyword>
<sequence length="363" mass="39218">MRRVAMVSAVVAIAPLSIIGIALTATSWSEGLTVVLGFVVTLALLRKWSLDGYPRLAILAFMFTAASWIIGALTTSSPIGFVPMALIGALLLARTRRRRLWIAVFALAVATIGASSFVFQPASWALAAEYVALPALGTLFIIAVILLSEQAWQVVRRLERAQETEAELAVARERMRFAGDLHDIQGHSLHVIKLKAALGRRVVRADPDRAETEFREIRRLVDDTIAETRALTYARYELNLVAEIENAKQLVEAANVAVEVKFDDTGASAAHPLLAQVLREATTNLLRHARPTIVTITASPRSVEVANDGAVDTGVSPLRGLAHLRERVESAGGALLVERSPGRFVVSARIDPEIISSGTGGNR</sequence>
<feature type="transmembrane region" description="Helical" evidence="4">
    <location>
        <begin position="125"/>
        <end position="147"/>
    </location>
</feature>
<dbReference type="EMBL" id="SOHM01000012">
    <property type="protein sequence ID" value="TFD92074.1"/>
    <property type="molecule type" value="Genomic_DNA"/>
</dbReference>